<organism evidence="1 2">
    <name type="scientific">Ignelater luminosus</name>
    <name type="common">Cucubano</name>
    <name type="synonym">Pyrophorus luminosus</name>
    <dbReference type="NCBI Taxonomy" id="2038154"/>
    <lineage>
        <taxon>Eukaryota</taxon>
        <taxon>Metazoa</taxon>
        <taxon>Ecdysozoa</taxon>
        <taxon>Arthropoda</taxon>
        <taxon>Hexapoda</taxon>
        <taxon>Insecta</taxon>
        <taxon>Pterygota</taxon>
        <taxon>Neoptera</taxon>
        <taxon>Endopterygota</taxon>
        <taxon>Coleoptera</taxon>
        <taxon>Polyphaga</taxon>
        <taxon>Elateriformia</taxon>
        <taxon>Elateroidea</taxon>
        <taxon>Elateridae</taxon>
        <taxon>Agrypninae</taxon>
        <taxon>Pyrophorini</taxon>
        <taxon>Ignelater</taxon>
    </lineage>
</organism>
<sequence>MSTNIKRARAAVTPEVVESYFDELSNSVKDVSPEALFNYDKTSVQNNKSLSGEHASTQSASLITQNQVFQNVIYKENINKSGASTSAPIPQINNSVIVKFFYDEGRRNESLKHFIRKVTDEDKERETLEITSYRNYRASPNTFDFPDVEDYDEIETMLRILKLEERSQGVIFKLTEVAEIASQLFVALIKEDKFCSLFRS</sequence>
<dbReference type="AlphaFoldDB" id="A0A8K0CM54"/>
<name>A0A8K0CM54_IGNLU</name>
<dbReference type="EMBL" id="VTPC01087160">
    <property type="protein sequence ID" value="KAF2886597.1"/>
    <property type="molecule type" value="Genomic_DNA"/>
</dbReference>
<proteinExistence type="predicted"/>
<accession>A0A8K0CM54</accession>
<comment type="caution">
    <text evidence="1">The sequence shown here is derived from an EMBL/GenBank/DDBJ whole genome shotgun (WGS) entry which is preliminary data.</text>
</comment>
<dbReference type="Proteomes" id="UP000801492">
    <property type="component" value="Unassembled WGS sequence"/>
</dbReference>
<evidence type="ECO:0000313" key="2">
    <source>
        <dbReference type="Proteomes" id="UP000801492"/>
    </source>
</evidence>
<gene>
    <name evidence="1" type="ORF">ILUMI_19577</name>
</gene>
<reference evidence="1" key="1">
    <citation type="submission" date="2019-08" db="EMBL/GenBank/DDBJ databases">
        <title>The genome of the North American firefly Photinus pyralis.</title>
        <authorList>
            <consortium name="Photinus pyralis genome working group"/>
            <person name="Fallon T.R."/>
            <person name="Sander Lower S.E."/>
            <person name="Weng J.-K."/>
        </authorList>
    </citation>
    <scope>NUCLEOTIDE SEQUENCE</scope>
    <source>
        <strain evidence="1">TRF0915ILg1</strain>
        <tissue evidence="1">Whole body</tissue>
    </source>
</reference>
<evidence type="ECO:0000313" key="1">
    <source>
        <dbReference type="EMBL" id="KAF2886597.1"/>
    </source>
</evidence>
<keyword evidence="2" id="KW-1185">Reference proteome</keyword>
<protein>
    <submittedName>
        <fullName evidence="1">Uncharacterized protein</fullName>
    </submittedName>
</protein>